<dbReference type="PANTHER" id="PTHR36451:SF1">
    <property type="entry name" value="OMEGA-HYDROXY-BETA-DIHYDROMENAQUINONE-9 SULFOTRANSFERASE STF3"/>
    <property type="match status" value="1"/>
</dbReference>
<accession>A0A6I6MYD7</accession>
<organism evidence="1 2">
    <name type="scientific">Terricaulis silvestris</name>
    <dbReference type="NCBI Taxonomy" id="2686094"/>
    <lineage>
        <taxon>Bacteria</taxon>
        <taxon>Pseudomonadati</taxon>
        <taxon>Pseudomonadota</taxon>
        <taxon>Alphaproteobacteria</taxon>
        <taxon>Caulobacterales</taxon>
        <taxon>Caulobacteraceae</taxon>
        <taxon>Terricaulis</taxon>
    </lineage>
</organism>
<evidence type="ECO:0000313" key="1">
    <source>
        <dbReference type="EMBL" id="QGZ96173.1"/>
    </source>
</evidence>
<keyword evidence="2" id="KW-1185">Reference proteome</keyword>
<dbReference type="SUPFAM" id="SSF52540">
    <property type="entry name" value="P-loop containing nucleoside triphosphate hydrolases"/>
    <property type="match status" value="1"/>
</dbReference>
<dbReference type="AlphaFoldDB" id="A0A6I6MYD7"/>
<dbReference type="EMBL" id="CP047045">
    <property type="protein sequence ID" value="QGZ96173.1"/>
    <property type="molecule type" value="Genomic_DNA"/>
</dbReference>
<evidence type="ECO:0000313" key="2">
    <source>
        <dbReference type="Proteomes" id="UP000431269"/>
    </source>
</evidence>
<dbReference type="KEGG" id="tsv:DSM104635_03031"/>
<dbReference type="PANTHER" id="PTHR36451">
    <property type="entry name" value="PAPS-DEPENDENT SULFOTRANSFERASE STF3"/>
    <property type="match status" value="1"/>
</dbReference>
<protein>
    <recommendedName>
        <fullName evidence="3">Sulfotransferase domain protein</fullName>
    </recommendedName>
</protein>
<dbReference type="Proteomes" id="UP000431269">
    <property type="component" value="Chromosome"/>
</dbReference>
<name>A0A6I6MYD7_9CAUL</name>
<gene>
    <name evidence="1" type="ORF">DSM104635_03031</name>
</gene>
<dbReference type="Pfam" id="PF13469">
    <property type="entry name" value="Sulfotransfer_3"/>
    <property type="match status" value="1"/>
</dbReference>
<dbReference type="RefSeq" id="WP_158766980.1">
    <property type="nucleotide sequence ID" value="NZ_CP047045.1"/>
</dbReference>
<dbReference type="InterPro" id="IPR027417">
    <property type="entry name" value="P-loop_NTPase"/>
</dbReference>
<reference evidence="2" key="1">
    <citation type="submission" date="2019-12" db="EMBL/GenBank/DDBJ databases">
        <title>Complete genome of Terracaulis silvestris 0127_4.</title>
        <authorList>
            <person name="Vieira S."/>
            <person name="Riedel T."/>
            <person name="Sproer C."/>
            <person name="Pascual J."/>
            <person name="Boedeker C."/>
            <person name="Overmann J."/>
        </authorList>
    </citation>
    <scope>NUCLEOTIDE SEQUENCE [LARGE SCALE GENOMIC DNA]</scope>
    <source>
        <strain evidence="2">0127_4</strain>
    </source>
</reference>
<sequence length="389" mass="43626">MALSLDRTALQQAAEESTGLSDWGDPDFFTGIDILARSLNEEAHLNTKGRAELTLRLYETMRQRLLLLEDHKRFPEIADVRIERPIIVTGNGRSGTTLLHNLLATAPGHRGVQYWEMMRPSPPPQAATYTSDPRIGEIEAMLARQGFKAASAMAKHAYGAARMEECSTILELAGVGGYLGAVANVPRYTAYRETTDFHASYRLHRMVLQTLAWRGPPGRLVLKAPEHMFHLPELLDAYPDAIVVFAHRDPARSIASLISIVTQMRGLFCDDVDREAVTRSRFGYHKIMNRLREIREALARPGRFFDVQFVDLNADPLGTLAKLYDEMSLAFGAEHEAPLLAYMSDNPRHKFGRHKYGLEEFGLSFEDIDRAFAPYIADNQVVLERGSGA</sequence>
<proteinExistence type="predicted"/>
<dbReference type="Gene3D" id="3.40.50.300">
    <property type="entry name" value="P-loop containing nucleotide triphosphate hydrolases"/>
    <property type="match status" value="1"/>
</dbReference>
<dbReference type="InterPro" id="IPR052736">
    <property type="entry name" value="Stf3_sulfotransferase"/>
</dbReference>
<evidence type="ECO:0008006" key="3">
    <source>
        <dbReference type="Google" id="ProtNLM"/>
    </source>
</evidence>